<dbReference type="Pfam" id="PF00072">
    <property type="entry name" value="Response_reg"/>
    <property type="match status" value="1"/>
</dbReference>
<reference evidence="2" key="1">
    <citation type="submission" date="2018-06" db="EMBL/GenBank/DDBJ databases">
        <authorList>
            <person name="Zhirakovskaya E."/>
        </authorList>
    </citation>
    <scope>NUCLEOTIDE SEQUENCE</scope>
</reference>
<proteinExistence type="predicted"/>
<accession>A0A3B1CLK2</accession>
<sequence length="145" mass="16555">MGEKKLVVLMAEDNKHDRLATERAWEELNITNPLVIVNDGEQILDYLYKRGKFSEPGAAPRPGIVLLDIKMPRVNGIEVLKHIRDSDKFHQLPVIMLTSSKLEEDRLKSYNMGATAYIEKPLDYENFTAAIKAINMFWTLVELPG</sequence>
<dbReference type="PROSITE" id="PS50110">
    <property type="entry name" value="RESPONSE_REGULATORY"/>
    <property type="match status" value="1"/>
</dbReference>
<gene>
    <name evidence="2" type="ORF">MNBD_NITROSPINAE02-244</name>
</gene>
<dbReference type="GO" id="GO:0000160">
    <property type="term" value="P:phosphorelay signal transduction system"/>
    <property type="evidence" value="ECO:0007669"/>
    <property type="project" value="InterPro"/>
</dbReference>
<protein>
    <recommendedName>
        <fullName evidence="1">Response regulatory domain-containing protein</fullName>
    </recommendedName>
</protein>
<dbReference type="EMBL" id="UOGE01000097">
    <property type="protein sequence ID" value="VAX24854.1"/>
    <property type="molecule type" value="Genomic_DNA"/>
</dbReference>
<dbReference type="PANTHER" id="PTHR44520:SF1">
    <property type="entry name" value="TWO-COMPONENT SYSTEM REGULATORY PROTEIN"/>
    <property type="match status" value="1"/>
</dbReference>
<name>A0A3B1CLK2_9ZZZZ</name>
<dbReference type="InterPro" id="IPR011006">
    <property type="entry name" value="CheY-like_superfamily"/>
</dbReference>
<dbReference type="SUPFAM" id="SSF52172">
    <property type="entry name" value="CheY-like"/>
    <property type="match status" value="1"/>
</dbReference>
<organism evidence="2">
    <name type="scientific">hydrothermal vent metagenome</name>
    <dbReference type="NCBI Taxonomy" id="652676"/>
    <lineage>
        <taxon>unclassified sequences</taxon>
        <taxon>metagenomes</taxon>
        <taxon>ecological metagenomes</taxon>
    </lineage>
</organism>
<evidence type="ECO:0000313" key="2">
    <source>
        <dbReference type="EMBL" id="VAX24854.1"/>
    </source>
</evidence>
<dbReference type="Gene3D" id="3.40.50.2300">
    <property type="match status" value="1"/>
</dbReference>
<dbReference type="PANTHER" id="PTHR44520">
    <property type="entry name" value="RESPONSE REGULATOR RCP1-RELATED"/>
    <property type="match status" value="1"/>
</dbReference>
<feature type="domain" description="Response regulatory" evidence="1">
    <location>
        <begin position="7"/>
        <end position="135"/>
    </location>
</feature>
<dbReference type="CDD" id="cd17557">
    <property type="entry name" value="REC_Rcp-like"/>
    <property type="match status" value="1"/>
</dbReference>
<dbReference type="InterPro" id="IPR001789">
    <property type="entry name" value="Sig_transdc_resp-reg_receiver"/>
</dbReference>
<evidence type="ECO:0000259" key="1">
    <source>
        <dbReference type="PROSITE" id="PS50110"/>
    </source>
</evidence>
<dbReference type="SMART" id="SM00448">
    <property type="entry name" value="REC"/>
    <property type="match status" value="1"/>
</dbReference>
<dbReference type="InterPro" id="IPR052893">
    <property type="entry name" value="TCS_response_regulator"/>
</dbReference>
<dbReference type="AlphaFoldDB" id="A0A3B1CLK2"/>